<reference evidence="3 4" key="1">
    <citation type="submission" date="2020-08" db="EMBL/GenBank/DDBJ databases">
        <title>Genomic Encyclopedia of Type Strains, Phase III (KMG-III): the genomes of soil and plant-associated and newly described type strains.</title>
        <authorList>
            <person name="Whitman W."/>
        </authorList>
    </citation>
    <scope>NUCLEOTIDE SEQUENCE [LARGE SCALE GENOMIC DNA]</scope>
    <source>
        <strain evidence="3 4">CECT 8960</strain>
    </source>
</reference>
<keyword evidence="2" id="KW-1133">Transmembrane helix</keyword>
<organism evidence="3 4">
    <name type="scientific">Actinophytocola algeriensis</name>
    <dbReference type="NCBI Taxonomy" id="1768010"/>
    <lineage>
        <taxon>Bacteria</taxon>
        <taxon>Bacillati</taxon>
        <taxon>Actinomycetota</taxon>
        <taxon>Actinomycetes</taxon>
        <taxon>Pseudonocardiales</taxon>
        <taxon>Pseudonocardiaceae</taxon>
    </lineage>
</organism>
<accession>A0A7W7VFA3</accession>
<feature type="region of interest" description="Disordered" evidence="1">
    <location>
        <begin position="229"/>
        <end position="248"/>
    </location>
</feature>
<gene>
    <name evidence="3" type="ORF">FHR82_004355</name>
</gene>
<comment type="caution">
    <text evidence="3">The sequence shown here is derived from an EMBL/GenBank/DDBJ whole genome shotgun (WGS) entry which is preliminary data.</text>
</comment>
<dbReference type="EMBL" id="JACHJQ010000004">
    <property type="protein sequence ID" value="MBB4908113.1"/>
    <property type="molecule type" value="Genomic_DNA"/>
</dbReference>
<proteinExistence type="predicted"/>
<keyword evidence="2" id="KW-0472">Membrane</keyword>
<evidence type="ECO:0000256" key="1">
    <source>
        <dbReference type="SAM" id="MobiDB-lite"/>
    </source>
</evidence>
<dbReference type="Proteomes" id="UP000520767">
    <property type="component" value="Unassembled WGS sequence"/>
</dbReference>
<feature type="transmembrane region" description="Helical" evidence="2">
    <location>
        <begin position="45"/>
        <end position="64"/>
    </location>
</feature>
<sequence length="799" mass="84005">MFSAPAPAGRERRPRQVRLAEVVAAAGAITALIAGTALFDEFGPGALLAAVGGLAVLVAASLVARRLRRTVRYRIDRPYSTAWLAGKVAALLAGLAGAVAIASAVDAPSLPRTVIVLVVVGALGAVVNTHAARWTLFQVDATGLKLGRAAVPWPAVARLDLARAAPGAVELGVQLVPGQVVSGSPVPGTVLTDLPVCTVVPAAAVHADRVRWAVGEFGDPAIPVVVREQAGDAPPPRGELPPAAPFPAAPFPAAPPVAELPPPTPGRRRGWVIGGALALAAVLVAGVVTAVVLSGDDEPGKAGAAEAERGPRYSAANVEEPCDLIDVYVLKRWSTVPEIVTEPSRDTHPDYDSLRCGAHSDSEFLVGRVTNLYMVVAVAEDAGAARDFHAEQEERGLWVASGDVRERGTVAGLGESAEFEQAISAYGDHTRTDYVLRLRDDNLAFFLKFGSDADQSDGTGVTVSALADAARTQARGAMEKLRTRPEKNGKQDRDTENAAVPKAVHEAVTLPSTADLMDRIRTADPCELHDREVASTFGRVAVEPHQALGLAECRLMAVGADGSRIGFGIRLNEYLTEEERADLVSAEFDGQEVFHGEPDPAANGCTYNVPYGNTGFGAEVSVRRYVPGAEDQAPWPDACEVAGEYTAHVAPGLTELPARSAPAPEPTLVGKDPCVADEVAATLPGWRLGPVGRYQSAQCRFTMTQGDESYAFDVHFDRDAEQTGDEPANVGGLTGVWFNRYEGQCGLSLVFLPETSPDAWDAQNIGASIQYTGGYGTTSTLDLCELARKTATMLIERAS</sequence>
<protein>
    <submittedName>
        <fullName evidence="3">Uncharacterized protein</fullName>
    </submittedName>
</protein>
<feature type="transmembrane region" description="Helical" evidence="2">
    <location>
        <begin position="110"/>
        <end position="127"/>
    </location>
</feature>
<dbReference type="AlphaFoldDB" id="A0A7W7VFA3"/>
<feature type="compositionally biased region" description="Basic and acidic residues" evidence="1">
    <location>
        <begin position="477"/>
        <end position="496"/>
    </location>
</feature>
<evidence type="ECO:0000256" key="2">
    <source>
        <dbReference type="SAM" id="Phobius"/>
    </source>
</evidence>
<name>A0A7W7VFA3_9PSEU</name>
<feature type="region of interest" description="Disordered" evidence="1">
    <location>
        <begin position="476"/>
        <end position="500"/>
    </location>
</feature>
<keyword evidence="2" id="KW-0812">Transmembrane</keyword>
<keyword evidence="4" id="KW-1185">Reference proteome</keyword>
<evidence type="ECO:0000313" key="4">
    <source>
        <dbReference type="Proteomes" id="UP000520767"/>
    </source>
</evidence>
<feature type="compositionally biased region" description="Pro residues" evidence="1">
    <location>
        <begin position="233"/>
        <end position="248"/>
    </location>
</feature>
<feature type="transmembrane region" description="Helical" evidence="2">
    <location>
        <begin position="19"/>
        <end position="39"/>
    </location>
</feature>
<dbReference type="RefSeq" id="WP_184812220.1">
    <property type="nucleotide sequence ID" value="NZ_JACHJQ010000004.1"/>
</dbReference>
<feature type="transmembrane region" description="Helical" evidence="2">
    <location>
        <begin position="84"/>
        <end position="104"/>
    </location>
</feature>
<evidence type="ECO:0000313" key="3">
    <source>
        <dbReference type="EMBL" id="MBB4908113.1"/>
    </source>
</evidence>
<feature type="transmembrane region" description="Helical" evidence="2">
    <location>
        <begin position="271"/>
        <end position="293"/>
    </location>
</feature>